<feature type="region of interest" description="Disordered" evidence="1">
    <location>
        <begin position="18"/>
        <end position="93"/>
    </location>
</feature>
<evidence type="ECO:0000313" key="2">
    <source>
        <dbReference type="EMBL" id="KAF6839144.1"/>
    </source>
</evidence>
<keyword evidence="3" id="KW-1185">Reference proteome</keyword>
<dbReference type="EMBL" id="WIGM01000118">
    <property type="protein sequence ID" value="KAF6839144.1"/>
    <property type="molecule type" value="Genomic_DNA"/>
</dbReference>
<feature type="compositionally biased region" description="Basic and acidic residues" evidence="1">
    <location>
        <begin position="69"/>
        <end position="88"/>
    </location>
</feature>
<evidence type="ECO:0000313" key="3">
    <source>
        <dbReference type="Proteomes" id="UP000639643"/>
    </source>
</evidence>
<protein>
    <submittedName>
        <fullName evidence="2">Uncharacterized protein</fullName>
    </submittedName>
</protein>
<sequence length="167" mass="18812">MRSRPLYCSSESRPLPLILTASVGSERQRERSQTSDADLNCPPPIGIQNAGDQDIIEVEKGGTNPTDLTKARLEVKEKERNKRPESLRQRPPTNSWCPAKELFYKIRALSVRFSFQKELDWRRSGNPEDRYPAAFLPRSPHGSKGRDAGAYGQAVGITVELVNYITK</sequence>
<dbReference type="Proteomes" id="UP000639643">
    <property type="component" value="Unassembled WGS sequence"/>
</dbReference>
<comment type="caution">
    <text evidence="2">The sequence shown here is derived from an EMBL/GenBank/DDBJ whole genome shotgun (WGS) entry which is preliminary data.</text>
</comment>
<organism evidence="2 3">
    <name type="scientific">Colletotrichum musicola</name>
    <dbReference type="NCBI Taxonomy" id="2175873"/>
    <lineage>
        <taxon>Eukaryota</taxon>
        <taxon>Fungi</taxon>
        <taxon>Dikarya</taxon>
        <taxon>Ascomycota</taxon>
        <taxon>Pezizomycotina</taxon>
        <taxon>Sordariomycetes</taxon>
        <taxon>Hypocreomycetidae</taxon>
        <taxon>Glomerellales</taxon>
        <taxon>Glomerellaceae</taxon>
        <taxon>Colletotrichum</taxon>
        <taxon>Colletotrichum orchidearum species complex</taxon>
    </lineage>
</organism>
<dbReference type="AlphaFoldDB" id="A0A8H6KWW0"/>
<evidence type="ECO:0000256" key="1">
    <source>
        <dbReference type="SAM" id="MobiDB-lite"/>
    </source>
</evidence>
<name>A0A8H6KWW0_9PEZI</name>
<proteinExistence type="predicted"/>
<accession>A0A8H6KWW0</accession>
<gene>
    <name evidence="2" type="ORF">CMUS01_04391</name>
</gene>
<reference evidence="2" key="1">
    <citation type="journal article" date="2020" name="Phytopathology">
        <title>Genome Sequence Resources of Colletotrichum truncatum, C. plurivorum, C. musicola, and C. sojae: Four Species Pathogenic to Soybean (Glycine max).</title>
        <authorList>
            <person name="Rogerio F."/>
            <person name="Boufleur T.R."/>
            <person name="Ciampi-Guillardi M."/>
            <person name="Sukno S.A."/>
            <person name="Thon M.R."/>
            <person name="Massola Junior N.S."/>
            <person name="Baroncelli R."/>
        </authorList>
    </citation>
    <scope>NUCLEOTIDE SEQUENCE</scope>
    <source>
        <strain evidence="2">LFN0074</strain>
    </source>
</reference>